<keyword evidence="2 3" id="KW-0040">ANK repeat</keyword>
<dbReference type="InterPro" id="IPR002110">
    <property type="entry name" value="Ankyrin_rpt"/>
</dbReference>
<dbReference type="RefSeq" id="XP_052948569.1">
    <property type="nucleotide sequence ID" value="XM_053088213.1"/>
</dbReference>
<dbReference type="PROSITE" id="PS50088">
    <property type="entry name" value="ANK_REPEAT"/>
    <property type="match status" value="1"/>
</dbReference>
<name>A0AA38HCZ2_9TREE</name>
<dbReference type="SMART" id="SM00248">
    <property type="entry name" value="ANK"/>
    <property type="match status" value="2"/>
</dbReference>
<dbReference type="Gene3D" id="1.25.40.20">
    <property type="entry name" value="Ankyrin repeat-containing domain"/>
    <property type="match status" value="1"/>
</dbReference>
<evidence type="ECO:0000256" key="1">
    <source>
        <dbReference type="ARBA" id="ARBA00022737"/>
    </source>
</evidence>
<evidence type="ECO:0000313" key="5">
    <source>
        <dbReference type="EMBL" id="KAI9638792.1"/>
    </source>
</evidence>
<dbReference type="GeneID" id="77727418"/>
<evidence type="ECO:0000313" key="6">
    <source>
        <dbReference type="Proteomes" id="UP001164286"/>
    </source>
</evidence>
<proteinExistence type="predicted"/>
<feature type="region of interest" description="Disordered" evidence="4">
    <location>
        <begin position="164"/>
        <end position="197"/>
    </location>
</feature>
<dbReference type="AlphaFoldDB" id="A0AA38HCZ2"/>
<dbReference type="EMBL" id="JAKWFO010000002">
    <property type="protein sequence ID" value="KAI9638792.1"/>
    <property type="molecule type" value="Genomic_DNA"/>
</dbReference>
<protein>
    <recommendedName>
        <fullName evidence="7">Ankyrin</fullName>
    </recommendedName>
</protein>
<dbReference type="Pfam" id="PF12796">
    <property type="entry name" value="Ank_2"/>
    <property type="match status" value="1"/>
</dbReference>
<reference evidence="5" key="1">
    <citation type="journal article" date="2022" name="G3 (Bethesda)">
        <title>High quality genome of the basidiomycete yeast Dioszegia hungarica PDD-24b-2 isolated from cloud water.</title>
        <authorList>
            <person name="Jarrige D."/>
            <person name="Haridas S."/>
            <person name="Bleykasten-Grosshans C."/>
            <person name="Joly M."/>
            <person name="Nadalig T."/>
            <person name="Sancelme M."/>
            <person name="Vuilleumier S."/>
            <person name="Grigoriev I.V."/>
            <person name="Amato P."/>
            <person name="Bringel F."/>
        </authorList>
    </citation>
    <scope>NUCLEOTIDE SEQUENCE</scope>
    <source>
        <strain evidence="5">PDD-24b-2</strain>
    </source>
</reference>
<organism evidence="5 6">
    <name type="scientific">Dioszegia hungarica</name>
    <dbReference type="NCBI Taxonomy" id="4972"/>
    <lineage>
        <taxon>Eukaryota</taxon>
        <taxon>Fungi</taxon>
        <taxon>Dikarya</taxon>
        <taxon>Basidiomycota</taxon>
        <taxon>Agaricomycotina</taxon>
        <taxon>Tremellomycetes</taxon>
        <taxon>Tremellales</taxon>
        <taxon>Bulleribasidiaceae</taxon>
        <taxon>Dioszegia</taxon>
    </lineage>
</organism>
<gene>
    <name evidence="5" type="ORF">MKK02DRAFT_31111</name>
</gene>
<dbReference type="GO" id="GO:0003723">
    <property type="term" value="F:RNA binding"/>
    <property type="evidence" value="ECO:0007669"/>
    <property type="project" value="TreeGrafter"/>
</dbReference>
<accession>A0AA38HCZ2</accession>
<feature type="compositionally biased region" description="Basic and acidic residues" evidence="4">
    <location>
        <begin position="172"/>
        <end position="197"/>
    </location>
</feature>
<dbReference type="PROSITE" id="PS50297">
    <property type="entry name" value="ANK_REP_REGION"/>
    <property type="match status" value="1"/>
</dbReference>
<dbReference type="PANTHER" id="PTHR24141:SF1">
    <property type="entry name" value="2-5A-DEPENDENT RIBONUCLEASE"/>
    <property type="match status" value="1"/>
</dbReference>
<keyword evidence="1" id="KW-0677">Repeat</keyword>
<sequence>MPSTKPSAEESDEFLLSCRYGELEEVQAYISQFGEEAIVEARDNRGNTALHMCCANGHIDILQALLPHLPPSFLQQTNTAGSPPLHWAILNNQVAVVKLLSELPEEKGGGLPLLHQQNRAKRDAFTEALFHGEGKEEIAGYIEGYLFKAEGDGTDGEGEIKMTAGEVEEAQEGDKGAEEEAVKELEEKAKDVRIGEQ</sequence>
<feature type="repeat" description="ANK" evidence="3">
    <location>
        <begin position="45"/>
        <end position="66"/>
    </location>
</feature>
<evidence type="ECO:0000256" key="3">
    <source>
        <dbReference type="PROSITE-ProRule" id="PRU00023"/>
    </source>
</evidence>
<dbReference type="PANTHER" id="PTHR24141">
    <property type="entry name" value="2-5A-DEPENDENT RIBONUCLEASE"/>
    <property type="match status" value="1"/>
</dbReference>
<dbReference type="InterPro" id="IPR036770">
    <property type="entry name" value="Ankyrin_rpt-contain_sf"/>
</dbReference>
<keyword evidence="6" id="KW-1185">Reference proteome</keyword>
<evidence type="ECO:0008006" key="7">
    <source>
        <dbReference type="Google" id="ProtNLM"/>
    </source>
</evidence>
<dbReference type="GO" id="GO:0006396">
    <property type="term" value="P:RNA processing"/>
    <property type="evidence" value="ECO:0007669"/>
    <property type="project" value="TreeGrafter"/>
</dbReference>
<evidence type="ECO:0000256" key="4">
    <source>
        <dbReference type="SAM" id="MobiDB-lite"/>
    </source>
</evidence>
<comment type="caution">
    <text evidence="5">The sequence shown here is derived from an EMBL/GenBank/DDBJ whole genome shotgun (WGS) entry which is preliminary data.</text>
</comment>
<dbReference type="Proteomes" id="UP001164286">
    <property type="component" value="Unassembled WGS sequence"/>
</dbReference>
<dbReference type="GO" id="GO:0004540">
    <property type="term" value="F:RNA nuclease activity"/>
    <property type="evidence" value="ECO:0007669"/>
    <property type="project" value="TreeGrafter"/>
</dbReference>
<evidence type="ECO:0000256" key="2">
    <source>
        <dbReference type="ARBA" id="ARBA00023043"/>
    </source>
</evidence>
<dbReference type="SUPFAM" id="SSF48403">
    <property type="entry name" value="Ankyrin repeat"/>
    <property type="match status" value="1"/>
</dbReference>